<feature type="domain" description="CzcB-like barrel-sandwich hybrid" evidence="2">
    <location>
        <begin position="66"/>
        <end position="244"/>
    </location>
</feature>
<gene>
    <name evidence="3" type="ORF">ELY33_01275</name>
</gene>
<dbReference type="RefSeq" id="WP_126942748.1">
    <property type="nucleotide sequence ID" value="NZ_RZHG01000002.1"/>
</dbReference>
<dbReference type="Proteomes" id="UP000287336">
    <property type="component" value="Unassembled WGS sequence"/>
</dbReference>
<dbReference type="Gene3D" id="2.40.420.20">
    <property type="match status" value="1"/>
</dbReference>
<evidence type="ECO:0000313" key="4">
    <source>
        <dbReference type="Proteomes" id="UP000287336"/>
    </source>
</evidence>
<evidence type="ECO:0000259" key="2">
    <source>
        <dbReference type="Pfam" id="PF25973"/>
    </source>
</evidence>
<dbReference type="Gene3D" id="2.40.30.170">
    <property type="match status" value="1"/>
</dbReference>
<dbReference type="PANTHER" id="PTHR30469">
    <property type="entry name" value="MULTIDRUG RESISTANCE PROTEIN MDTA"/>
    <property type="match status" value="1"/>
</dbReference>
<dbReference type="GO" id="GO:1990281">
    <property type="term" value="C:efflux pump complex"/>
    <property type="evidence" value="ECO:0007669"/>
    <property type="project" value="TreeGrafter"/>
</dbReference>
<dbReference type="Pfam" id="PF25973">
    <property type="entry name" value="BSH_CzcB"/>
    <property type="match status" value="1"/>
</dbReference>
<dbReference type="GO" id="GO:0015562">
    <property type="term" value="F:efflux transmembrane transporter activity"/>
    <property type="evidence" value="ECO:0007669"/>
    <property type="project" value="TreeGrafter"/>
</dbReference>
<dbReference type="AlphaFoldDB" id="A0A3S0Y852"/>
<dbReference type="Gene3D" id="1.10.287.470">
    <property type="entry name" value="Helix hairpin bin"/>
    <property type="match status" value="1"/>
</dbReference>
<dbReference type="EMBL" id="RZHG01000002">
    <property type="protein sequence ID" value="RUR34837.1"/>
    <property type="molecule type" value="Genomic_DNA"/>
</dbReference>
<protein>
    <submittedName>
        <fullName evidence="3">Biotin/lipoyl-binding protein</fullName>
    </submittedName>
</protein>
<proteinExistence type="predicted"/>
<organism evidence="3 4">
    <name type="scientific">Vreelandella andesensis</name>
    <dbReference type="NCBI Taxonomy" id="447567"/>
    <lineage>
        <taxon>Bacteria</taxon>
        <taxon>Pseudomonadati</taxon>
        <taxon>Pseudomonadota</taxon>
        <taxon>Gammaproteobacteria</taxon>
        <taxon>Oceanospirillales</taxon>
        <taxon>Halomonadaceae</taxon>
        <taxon>Vreelandella</taxon>
    </lineage>
</organism>
<keyword evidence="1" id="KW-0175">Coiled coil</keyword>
<evidence type="ECO:0000313" key="3">
    <source>
        <dbReference type="EMBL" id="RUR34837.1"/>
    </source>
</evidence>
<evidence type="ECO:0000256" key="1">
    <source>
        <dbReference type="SAM" id="Coils"/>
    </source>
</evidence>
<sequence length="415" mass="45679">MLKRLLPLVILVLGIASFMALRYTRPEPAPVEAQERRWPVEALSVSPGEHAPLLALFGEVVAPDMVTFVAPIQARVAQRPVSDGQRVAQGELLIALDEDDLSSPLRQAEAELADLQAQLENERIRHENNRQVLAQERNLLASANRQLERNRSLEGRNLTSQTDVDAARDSVARAQLTVSARESTIAEYPSRLASLEARLARAQVQKDDAQRDLERGRVHAPFAGSVTRVHVAEGDDVAPRAALLSLYPLDGLELRARIPQRYHTELEAHLLSGVPLEATATNGIQRFVLERLAGESDPTGTEAIFSVQGLAHGLRPGAMMAVQLRRPGVGNAFVVPYSALHGADLLYRINHDNRLERQHVERLGEVTQHDGERWLLVRAETLKEGDRIMSTHLPNAVQGLPVEITHTSTGPGDTQ</sequence>
<dbReference type="PANTHER" id="PTHR30469:SF15">
    <property type="entry name" value="HLYD FAMILY OF SECRETION PROTEINS"/>
    <property type="match status" value="1"/>
</dbReference>
<feature type="coiled-coil region" evidence="1">
    <location>
        <begin position="105"/>
        <end position="153"/>
    </location>
</feature>
<comment type="caution">
    <text evidence="3">The sequence shown here is derived from an EMBL/GenBank/DDBJ whole genome shotgun (WGS) entry which is preliminary data.</text>
</comment>
<reference evidence="3 4" key="1">
    <citation type="submission" date="2018-12" db="EMBL/GenBank/DDBJ databases">
        <title>three novel Halomonas strain isolated from plants.</title>
        <authorList>
            <person name="Sun C."/>
        </authorList>
    </citation>
    <scope>NUCLEOTIDE SEQUENCE [LARGE SCALE GENOMIC DNA]</scope>
    <source>
        <strain evidence="3 4">DSM 19434</strain>
    </source>
</reference>
<dbReference type="InterPro" id="IPR058647">
    <property type="entry name" value="BSH_CzcB-like"/>
</dbReference>
<dbReference type="OrthoDB" id="8524475at2"/>
<keyword evidence="4" id="KW-1185">Reference proteome</keyword>
<dbReference type="Gene3D" id="2.40.50.100">
    <property type="match status" value="1"/>
</dbReference>
<accession>A0A3S0Y852</accession>
<name>A0A3S0Y852_9GAMM</name>
<dbReference type="SUPFAM" id="SSF111369">
    <property type="entry name" value="HlyD-like secretion proteins"/>
    <property type="match status" value="1"/>
</dbReference>